<accession>A0A1B4V227</accession>
<evidence type="ECO:0000256" key="2">
    <source>
        <dbReference type="ARBA" id="ARBA00022475"/>
    </source>
</evidence>
<dbReference type="OrthoDB" id="9808789at2"/>
<gene>
    <name evidence="7" type="ORF">SVA_0989</name>
</gene>
<feature type="transmembrane region" description="Helical" evidence="6">
    <location>
        <begin position="235"/>
        <end position="260"/>
    </location>
</feature>
<keyword evidence="4 6" id="KW-1133">Transmembrane helix</keyword>
<feature type="transmembrane region" description="Helical" evidence="6">
    <location>
        <begin position="89"/>
        <end position="111"/>
    </location>
</feature>
<keyword evidence="3 6" id="KW-0812">Transmembrane</keyword>
<feature type="transmembrane region" description="Helical" evidence="6">
    <location>
        <begin position="132"/>
        <end position="150"/>
    </location>
</feature>
<evidence type="ECO:0000256" key="4">
    <source>
        <dbReference type="ARBA" id="ARBA00022989"/>
    </source>
</evidence>
<evidence type="ECO:0000313" key="7">
    <source>
        <dbReference type="EMBL" id="BAU47568.1"/>
    </source>
</evidence>
<protein>
    <submittedName>
        <fullName evidence="7">Cytochrome C oxidase assembly protein</fullName>
    </submittedName>
</protein>
<feature type="transmembrane region" description="Helical" evidence="6">
    <location>
        <begin position="194"/>
        <end position="215"/>
    </location>
</feature>
<organism evidence="7 8">
    <name type="scientific">Sulfurifustis variabilis</name>
    <dbReference type="NCBI Taxonomy" id="1675686"/>
    <lineage>
        <taxon>Bacteria</taxon>
        <taxon>Pseudomonadati</taxon>
        <taxon>Pseudomonadota</taxon>
        <taxon>Gammaproteobacteria</taxon>
        <taxon>Acidiferrobacterales</taxon>
        <taxon>Acidiferrobacteraceae</taxon>
        <taxon>Sulfurifustis</taxon>
    </lineage>
</organism>
<keyword evidence="2" id="KW-1003">Cell membrane</keyword>
<dbReference type="KEGG" id="sva:SVA_0989"/>
<feature type="transmembrane region" description="Helical" evidence="6">
    <location>
        <begin position="20"/>
        <end position="38"/>
    </location>
</feature>
<keyword evidence="8" id="KW-1185">Reference proteome</keyword>
<dbReference type="InterPro" id="IPR019108">
    <property type="entry name" value="Caa3_assmbl_CtaG-rel"/>
</dbReference>
<dbReference type="Pfam" id="PF09678">
    <property type="entry name" value="Caa3_CtaG"/>
    <property type="match status" value="1"/>
</dbReference>
<dbReference type="EMBL" id="AP014936">
    <property type="protein sequence ID" value="BAU47568.1"/>
    <property type="molecule type" value="Genomic_DNA"/>
</dbReference>
<comment type="subcellular location">
    <subcellularLocation>
        <location evidence="1">Cell membrane</location>
        <topology evidence="1">Multi-pass membrane protein</topology>
    </subcellularLocation>
</comment>
<evidence type="ECO:0000256" key="6">
    <source>
        <dbReference type="SAM" id="Phobius"/>
    </source>
</evidence>
<evidence type="ECO:0000313" key="8">
    <source>
        <dbReference type="Proteomes" id="UP000218899"/>
    </source>
</evidence>
<evidence type="ECO:0000256" key="1">
    <source>
        <dbReference type="ARBA" id="ARBA00004651"/>
    </source>
</evidence>
<reference evidence="7 8" key="1">
    <citation type="submission" date="2015-08" db="EMBL/GenBank/DDBJ databases">
        <title>Complete genome sequence of Sulfurifustis variabilis.</title>
        <authorList>
            <person name="Miura A."/>
            <person name="Kojima H."/>
            <person name="Fukui M."/>
        </authorList>
    </citation>
    <scope>NUCLEOTIDE SEQUENCE [LARGE SCALE GENOMIC DNA]</scope>
    <source>
        <strain evidence="8">skN76</strain>
    </source>
</reference>
<proteinExistence type="predicted"/>
<dbReference type="RefSeq" id="WP_096459582.1">
    <property type="nucleotide sequence ID" value="NZ_AP014936.1"/>
</dbReference>
<evidence type="ECO:0000256" key="3">
    <source>
        <dbReference type="ARBA" id="ARBA00022692"/>
    </source>
</evidence>
<keyword evidence="5 6" id="KW-0472">Membrane</keyword>
<evidence type="ECO:0000256" key="5">
    <source>
        <dbReference type="ARBA" id="ARBA00023136"/>
    </source>
</evidence>
<dbReference type="AlphaFoldDB" id="A0A1B4V227"/>
<name>A0A1B4V227_9GAMM</name>
<dbReference type="GO" id="GO:0005886">
    <property type="term" value="C:plasma membrane"/>
    <property type="evidence" value="ECO:0007669"/>
    <property type="project" value="UniProtKB-SubCell"/>
</dbReference>
<feature type="transmembrane region" description="Helical" evidence="6">
    <location>
        <begin position="162"/>
        <end position="182"/>
    </location>
</feature>
<sequence>MLLVPMVARAHGDSPDAAVWGSAALILGLAAAYALGVIRLWRSGRGRGVRAWQIVCFGLGIAALAVAVFGPIESLAERSFAAHMGQHMLLIAAAAPLLVVGAPIAVFGALLSSTSRKAIARGSAPAFVGRPLLAFALHAAFVWAWHAPVLFEAALRSEALHFLEHVTLLGSALYFWWSLLHAGRARAGGYGTSALLALATMMHTGLLGALITMARRPLYAVYVQPGIDALADQQLAGLLMWIPGALVYLVAGLVLIGTWLGRARRSTRAAPMSVAR</sequence>
<feature type="transmembrane region" description="Helical" evidence="6">
    <location>
        <begin position="50"/>
        <end position="69"/>
    </location>
</feature>
<dbReference type="Proteomes" id="UP000218899">
    <property type="component" value="Chromosome"/>
</dbReference>